<dbReference type="InterPro" id="IPR052714">
    <property type="entry name" value="MFS_Exporter"/>
</dbReference>
<dbReference type="RefSeq" id="WP_379763560.1">
    <property type="nucleotide sequence ID" value="NZ_JBHSCL010000004.1"/>
</dbReference>
<organism evidence="7 8">
    <name type="scientific">Flagellimonas marina</name>
    <dbReference type="NCBI Taxonomy" id="1775168"/>
    <lineage>
        <taxon>Bacteria</taxon>
        <taxon>Pseudomonadati</taxon>
        <taxon>Bacteroidota</taxon>
        <taxon>Flavobacteriia</taxon>
        <taxon>Flavobacteriales</taxon>
        <taxon>Flavobacteriaceae</taxon>
        <taxon>Flagellimonas</taxon>
    </lineage>
</organism>
<evidence type="ECO:0000313" key="7">
    <source>
        <dbReference type="EMBL" id="MFC4220203.1"/>
    </source>
</evidence>
<keyword evidence="2 5" id="KW-0812">Transmembrane</keyword>
<dbReference type="PRINTS" id="PR01035">
    <property type="entry name" value="TCRTETA"/>
</dbReference>
<evidence type="ECO:0000256" key="1">
    <source>
        <dbReference type="ARBA" id="ARBA00004141"/>
    </source>
</evidence>
<keyword evidence="4 5" id="KW-0472">Membrane</keyword>
<dbReference type="CDD" id="cd17489">
    <property type="entry name" value="MFS_YfcJ_like"/>
    <property type="match status" value="1"/>
</dbReference>
<dbReference type="PROSITE" id="PS50850">
    <property type="entry name" value="MFS"/>
    <property type="match status" value="1"/>
</dbReference>
<name>A0ABV8PJK2_9FLAO</name>
<keyword evidence="8" id="KW-1185">Reference proteome</keyword>
<dbReference type="InterPro" id="IPR020846">
    <property type="entry name" value="MFS_dom"/>
</dbReference>
<feature type="transmembrane region" description="Helical" evidence="5">
    <location>
        <begin position="340"/>
        <end position="364"/>
    </location>
</feature>
<evidence type="ECO:0000259" key="6">
    <source>
        <dbReference type="PROSITE" id="PS50850"/>
    </source>
</evidence>
<dbReference type="InterPro" id="IPR001958">
    <property type="entry name" value="Tet-R_TetA/multi-R_MdtG-like"/>
</dbReference>
<gene>
    <name evidence="7" type="ORF">ACFOWS_08665</name>
</gene>
<dbReference type="PANTHER" id="PTHR23531">
    <property type="entry name" value="QUINOLENE RESISTANCE PROTEIN NORA"/>
    <property type="match status" value="1"/>
</dbReference>
<feature type="transmembrane region" description="Helical" evidence="5">
    <location>
        <begin position="370"/>
        <end position="390"/>
    </location>
</feature>
<reference evidence="8" key="1">
    <citation type="journal article" date="2019" name="Int. J. Syst. Evol. Microbiol.">
        <title>The Global Catalogue of Microorganisms (GCM) 10K type strain sequencing project: providing services to taxonomists for standard genome sequencing and annotation.</title>
        <authorList>
            <consortium name="The Broad Institute Genomics Platform"/>
            <consortium name="The Broad Institute Genome Sequencing Center for Infectious Disease"/>
            <person name="Wu L."/>
            <person name="Ma J."/>
        </authorList>
    </citation>
    <scope>NUCLEOTIDE SEQUENCE [LARGE SCALE GENOMIC DNA]</scope>
    <source>
        <strain evidence="8">CGMCC 1.15774</strain>
    </source>
</reference>
<dbReference type="Gene3D" id="1.20.1250.20">
    <property type="entry name" value="MFS general substrate transporter like domains"/>
    <property type="match status" value="2"/>
</dbReference>
<feature type="transmembrane region" description="Helical" evidence="5">
    <location>
        <begin position="51"/>
        <end position="73"/>
    </location>
</feature>
<evidence type="ECO:0000256" key="5">
    <source>
        <dbReference type="SAM" id="Phobius"/>
    </source>
</evidence>
<proteinExistence type="predicted"/>
<comment type="subcellular location">
    <subcellularLocation>
        <location evidence="1">Membrane</location>
        <topology evidence="1">Multi-pass membrane protein</topology>
    </subcellularLocation>
</comment>
<comment type="caution">
    <text evidence="7">The sequence shown here is derived from an EMBL/GenBank/DDBJ whole genome shotgun (WGS) entry which is preliminary data.</text>
</comment>
<accession>A0ABV8PJK2</accession>
<feature type="transmembrane region" description="Helical" evidence="5">
    <location>
        <begin position="85"/>
        <end position="103"/>
    </location>
</feature>
<dbReference type="Pfam" id="PF07690">
    <property type="entry name" value="MFS_1"/>
    <property type="match status" value="2"/>
</dbReference>
<feature type="transmembrane region" description="Helical" evidence="5">
    <location>
        <begin position="171"/>
        <end position="190"/>
    </location>
</feature>
<protein>
    <submittedName>
        <fullName evidence="7">MFS transporter</fullName>
    </submittedName>
</protein>
<feature type="transmembrane region" description="Helical" evidence="5">
    <location>
        <begin position="282"/>
        <end position="300"/>
    </location>
</feature>
<dbReference type="EMBL" id="JBHSCL010000004">
    <property type="protein sequence ID" value="MFC4220203.1"/>
    <property type="molecule type" value="Genomic_DNA"/>
</dbReference>
<evidence type="ECO:0000256" key="2">
    <source>
        <dbReference type="ARBA" id="ARBA00022692"/>
    </source>
</evidence>
<dbReference type="SUPFAM" id="SSF103473">
    <property type="entry name" value="MFS general substrate transporter"/>
    <property type="match status" value="1"/>
</dbReference>
<dbReference type="InterPro" id="IPR036259">
    <property type="entry name" value="MFS_trans_sf"/>
</dbReference>
<feature type="transmembrane region" description="Helical" evidence="5">
    <location>
        <begin position="21"/>
        <end position="39"/>
    </location>
</feature>
<feature type="transmembrane region" description="Helical" evidence="5">
    <location>
        <begin position="109"/>
        <end position="132"/>
    </location>
</feature>
<feature type="transmembrane region" description="Helical" evidence="5">
    <location>
        <begin position="144"/>
        <end position="165"/>
    </location>
</feature>
<feature type="transmembrane region" description="Helical" evidence="5">
    <location>
        <begin position="306"/>
        <end position="328"/>
    </location>
</feature>
<feature type="transmembrane region" description="Helical" evidence="5">
    <location>
        <begin position="253"/>
        <end position="270"/>
    </location>
</feature>
<evidence type="ECO:0000256" key="3">
    <source>
        <dbReference type="ARBA" id="ARBA00022989"/>
    </source>
</evidence>
<sequence length="400" mass="43232">MKTIAGNSTKLEGQRMYSKKFILICVGSLLFSTSFNMLIPELPAYLSSLGGAKYIGLIIALFTLTAGISRPFSGRLTDTIGRKPVMLFGAFVCLICGFFYPILTSVSGFLILRLLHGFSTGFTPTASSTFVSDVVPYKRLGEAMGIYGIAFSTGLALGPALGSLIKLHFSYTVLFYSSSGMAFLALLFIFNLKETLPERKPFKWSLLKITRRDIIAREALPAAVVNFLAYVGFGVVLTLIPDWSDAVGFANKGVFFIAFTITSLLVRILAGKLSDQYGRTKVLVVGLVMLIVSLLAIGYSEGTTGLLVGAAMYGLAMGVVTPTIYAWTIDLSLPGQKGKAMATMYISLEAGIGLGALFSGWYYQENIARIPDTFYCCALLVVLAIGYVVFQKNKSRGLVQ</sequence>
<evidence type="ECO:0000256" key="4">
    <source>
        <dbReference type="ARBA" id="ARBA00023136"/>
    </source>
</evidence>
<dbReference type="PANTHER" id="PTHR23531:SF1">
    <property type="entry name" value="QUINOLENE RESISTANCE PROTEIN NORA"/>
    <property type="match status" value="1"/>
</dbReference>
<feature type="domain" description="Major facilitator superfamily (MFS) profile" evidence="6">
    <location>
        <begin position="20"/>
        <end position="396"/>
    </location>
</feature>
<dbReference type="Proteomes" id="UP001595841">
    <property type="component" value="Unassembled WGS sequence"/>
</dbReference>
<feature type="transmembrane region" description="Helical" evidence="5">
    <location>
        <begin position="219"/>
        <end position="241"/>
    </location>
</feature>
<keyword evidence="3 5" id="KW-1133">Transmembrane helix</keyword>
<evidence type="ECO:0000313" key="8">
    <source>
        <dbReference type="Proteomes" id="UP001595841"/>
    </source>
</evidence>
<dbReference type="InterPro" id="IPR011701">
    <property type="entry name" value="MFS"/>
</dbReference>